<evidence type="ECO:0000313" key="4">
    <source>
        <dbReference type="Proteomes" id="UP000222163"/>
    </source>
</evidence>
<reference evidence="2 5" key="3">
    <citation type="submission" date="2023-07" db="EMBL/GenBank/DDBJ databases">
        <title>Genome content predicts the carbon catabolic preferences of heterotrophic bacteria.</title>
        <authorList>
            <person name="Gralka M."/>
        </authorList>
    </citation>
    <scope>NUCLEOTIDE SEQUENCE [LARGE SCALE GENOMIC DNA]</scope>
    <source>
        <strain evidence="2 5">4G03</strain>
    </source>
</reference>
<gene>
    <name evidence="3" type="ORF">CSC81_12445</name>
    <name evidence="2" type="ORF">Q8W23_10170</name>
</gene>
<feature type="transmembrane region" description="Helical" evidence="1">
    <location>
        <begin position="182"/>
        <end position="203"/>
    </location>
</feature>
<keyword evidence="1" id="KW-0812">Transmembrane</keyword>
<keyword evidence="5" id="KW-1185">Reference proteome</keyword>
<name>A0A2G1BS53_9FLAO</name>
<dbReference type="Proteomes" id="UP000222163">
    <property type="component" value="Unassembled WGS sequence"/>
</dbReference>
<feature type="transmembrane region" description="Helical" evidence="1">
    <location>
        <begin position="235"/>
        <end position="263"/>
    </location>
</feature>
<evidence type="ECO:0008006" key="6">
    <source>
        <dbReference type="Google" id="ProtNLM"/>
    </source>
</evidence>
<protein>
    <recommendedName>
        <fullName evidence="6">Glycerophosphoryl diester phosphodiesterase membrane domain-containing protein</fullName>
    </recommendedName>
</protein>
<feature type="transmembrane region" description="Helical" evidence="1">
    <location>
        <begin position="32"/>
        <end position="56"/>
    </location>
</feature>
<proteinExistence type="predicted"/>
<keyword evidence="1" id="KW-1133">Transmembrane helix</keyword>
<dbReference type="EMBL" id="JAUYVU010000007">
    <property type="protein sequence ID" value="MDP2541837.1"/>
    <property type="molecule type" value="Genomic_DNA"/>
</dbReference>
<comment type="caution">
    <text evidence="3">The sequence shown here is derived from an EMBL/GenBank/DDBJ whole genome shotgun (WGS) entry which is preliminary data.</text>
</comment>
<evidence type="ECO:0000256" key="1">
    <source>
        <dbReference type="SAM" id="Phobius"/>
    </source>
</evidence>
<evidence type="ECO:0000313" key="2">
    <source>
        <dbReference type="EMBL" id="MDP2541837.1"/>
    </source>
</evidence>
<keyword evidence="1" id="KW-0472">Membrane</keyword>
<feature type="transmembrane region" description="Helical" evidence="1">
    <location>
        <begin position="68"/>
        <end position="98"/>
    </location>
</feature>
<dbReference type="RefSeq" id="WP_099216076.1">
    <property type="nucleotide sequence ID" value="NZ_JAUYVU010000007.1"/>
</dbReference>
<sequence length="283" mass="31383">MHKEYVEFKKERDLGSIISDAFKFIRLEGKQFFLTILKVAAIPIVIAVASMIYYMMSMSSLISQETSAVVGMMGAVFIMMIAYLVAIVYINLAGMYYIKSYIDNKGVVRQEDVVINTKAKFWSFTGFGILAGLILFASAMLCVLPMFYTWPALSLGASILVFENETASGAVGKCFNFISGYFWETFGVIFVVSILVSVLGYVFQIPATIYQLISIGIGSGSDDPAQVFGFFGDPIYLILNVISIAGQLMFYSITLITNVLLYFDINERKNLTGTIERIDSIGQ</sequence>
<evidence type="ECO:0000313" key="5">
    <source>
        <dbReference type="Proteomes" id="UP001242342"/>
    </source>
</evidence>
<reference evidence="3 4" key="1">
    <citation type="journal article" date="2016" name="Nat. Commun.">
        <title>Microbial interactions lead to rapid micro-scale successions on model marine particles.</title>
        <authorList>
            <person name="Datta M.S."/>
            <person name="Sliwerska E."/>
            <person name="Gore J."/>
            <person name="Polz M.F."/>
            <person name="Cordero O.X."/>
        </authorList>
    </citation>
    <scope>NUCLEOTIDE SEQUENCE [LARGE SCALE GENOMIC DNA]</scope>
    <source>
        <strain evidence="3 4">4G03</strain>
    </source>
</reference>
<dbReference type="AlphaFoldDB" id="A0A2G1BS53"/>
<dbReference type="EMBL" id="PDUU01000012">
    <property type="protein sequence ID" value="PHN96764.1"/>
    <property type="molecule type" value="Genomic_DNA"/>
</dbReference>
<feature type="transmembrane region" description="Helical" evidence="1">
    <location>
        <begin position="119"/>
        <end position="137"/>
    </location>
</feature>
<evidence type="ECO:0000313" key="3">
    <source>
        <dbReference type="EMBL" id="PHN96764.1"/>
    </source>
</evidence>
<dbReference type="Proteomes" id="UP001242342">
    <property type="component" value="Unassembled WGS sequence"/>
</dbReference>
<accession>A0A2G1BS53</accession>
<reference evidence="3" key="2">
    <citation type="submission" date="2017-10" db="EMBL/GenBank/DDBJ databases">
        <authorList>
            <person name="Enke T.N."/>
            <person name="Cordero O.X."/>
        </authorList>
    </citation>
    <scope>NUCLEOTIDE SEQUENCE</scope>
    <source>
        <strain evidence="3">4G03</strain>
    </source>
</reference>
<organism evidence="3 4">
    <name type="scientific">Tenacibaculum discolor</name>
    <dbReference type="NCBI Taxonomy" id="361581"/>
    <lineage>
        <taxon>Bacteria</taxon>
        <taxon>Pseudomonadati</taxon>
        <taxon>Bacteroidota</taxon>
        <taxon>Flavobacteriia</taxon>
        <taxon>Flavobacteriales</taxon>
        <taxon>Flavobacteriaceae</taxon>
        <taxon>Tenacibaculum</taxon>
    </lineage>
</organism>